<name>A0A9X7AZJ1_BACTU</name>
<evidence type="ECO:0000313" key="2">
    <source>
        <dbReference type="EMBL" id="PFT88330.1"/>
    </source>
</evidence>
<feature type="non-terminal residue" evidence="2">
    <location>
        <position position="69"/>
    </location>
</feature>
<dbReference type="EMBL" id="NVCU01000161">
    <property type="protein sequence ID" value="PFT88330.1"/>
    <property type="molecule type" value="Genomic_DNA"/>
</dbReference>
<gene>
    <name evidence="2" type="ORF">COK81_18870</name>
</gene>
<keyword evidence="1" id="KW-0812">Transmembrane</keyword>
<organism evidence="2 3">
    <name type="scientific">Bacillus thuringiensis</name>
    <dbReference type="NCBI Taxonomy" id="1428"/>
    <lineage>
        <taxon>Bacteria</taxon>
        <taxon>Bacillati</taxon>
        <taxon>Bacillota</taxon>
        <taxon>Bacilli</taxon>
        <taxon>Bacillales</taxon>
        <taxon>Bacillaceae</taxon>
        <taxon>Bacillus</taxon>
        <taxon>Bacillus cereus group</taxon>
    </lineage>
</organism>
<keyword evidence="1" id="KW-1133">Transmembrane helix</keyword>
<keyword evidence="1" id="KW-0472">Membrane</keyword>
<evidence type="ECO:0000256" key="1">
    <source>
        <dbReference type="SAM" id="Phobius"/>
    </source>
</evidence>
<feature type="transmembrane region" description="Helical" evidence="1">
    <location>
        <begin position="42"/>
        <end position="60"/>
    </location>
</feature>
<sequence length="69" mass="7765">MHVTLKGIPFTHLATTLSFYSHSVAKTVRLATLTYTKKRAGIPYNVSMIYLLSIGILIFVEANMKKVKH</sequence>
<evidence type="ECO:0000313" key="3">
    <source>
        <dbReference type="Proteomes" id="UP000225910"/>
    </source>
</evidence>
<dbReference type="Proteomes" id="UP000225910">
    <property type="component" value="Unassembled WGS sequence"/>
</dbReference>
<proteinExistence type="predicted"/>
<protein>
    <submittedName>
        <fullName evidence="2">Uncharacterized protein</fullName>
    </submittedName>
</protein>
<dbReference type="AlphaFoldDB" id="A0A9X7AZJ1"/>
<comment type="caution">
    <text evidence="2">The sequence shown here is derived from an EMBL/GenBank/DDBJ whole genome shotgun (WGS) entry which is preliminary data.</text>
</comment>
<reference evidence="2 3" key="1">
    <citation type="submission" date="2017-09" db="EMBL/GenBank/DDBJ databases">
        <title>Large-scale bioinformatics analysis of Bacillus genomes uncovers conserved roles of natural products in bacterial physiology.</title>
        <authorList>
            <consortium name="Agbiome Team Llc"/>
            <person name="Bleich R.M."/>
            <person name="Grubbs K.J."/>
            <person name="Santa Maria K.C."/>
            <person name="Allen S.E."/>
            <person name="Farag S."/>
            <person name="Shank E.A."/>
            <person name="Bowers A."/>
        </authorList>
    </citation>
    <scope>NUCLEOTIDE SEQUENCE [LARGE SCALE GENOMIC DNA]</scope>
    <source>
        <strain evidence="2 3">AFS064137</strain>
    </source>
</reference>
<accession>A0A9X7AZJ1</accession>